<dbReference type="PANTHER" id="PTHR21505">
    <property type="entry name" value="MADF DOMAIN-CONTAINING PROTEIN-RELATED"/>
    <property type="match status" value="1"/>
</dbReference>
<dbReference type="SMART" id="SM00595">
    <property type="entry name" value="MADF"/>
    <property type="match status" value="1"/>
</dbReference>
<dbReference type="GeneID" id="108632275"/>
<keyword evidence="3" id="KW-1185">Reference proteome</keyword>
<feature type="region of interest" description="Disordered" evidence="1">
    <location>
        <begin position="198"/>
        <end position="227"/>
    </location>
</feature>
<evidence type="ECO:0000313" key="4">
    <source>
        <dbReference type="RefSeq" id="XP_026675340.1"/>
    </source>
</evidence>
<feature type="domain" description="MADF" evidence="2">
    <location>
        <begin position="11"/>
        <end position="97"/>
    </location>
</feature>
<name>A0AAJ7WGE0_9HYME</name>
<feature type="compositionally biased region" description="Basic and acidic residues" evidence="1">
    <location>
        <begin position="198"/>
        <end position="211"/>
    </location>
</feature>
<evidence type="ECO:0000259" key="2">
    <source>
        <dbReference type="PROSITE" id="PS51029"/>
    </source>
</evidence>
<dbReference type="RefSeq" id="XP_026675340.1">
    <property type="nucleotide sequence ID" value="XM_026819539.1"/>
</dbReference>
<sequence length="880" mass="100149">MSKWNESLVVCFLNEYRQYPCLWNPYHKDYYNCREKNEALRRIIEHLGVPGYTVNDYLKQIKMIREKYKQEQTRMIKCLRSQKQYKSPLSWYDTVADMLTKVIKDEEEAQQRDARYGLRSLSSDNLKDSLKRPERTETDARPLRVHPCSNATCDSARRCKSVEKPSCLVRKRNSTEKIFKDKADKKVTYVPCPQYISQDREDPISSREPTRDTGPGSLGVPSTSMNSESPFLQCPSCGWEDAKHEKSYIPCSDYNKNLSGAFYNACTGCDQVTRDDLSERARKRMDHSGDFDILKNVSKPTIETETAKKQVDAGVQYSEEPKDDDSKIRTQVIQVDPAVASNLRCGTIEACTRFKIIISDPCKEMKSSTFATESVYQKTESVQCVNRIETSTKETECPPEKVICECDACETGMNTASPEVRNTICVSDEAARCVMVQAVEEVEHEEKETEKYCETASKEVAVNIADKVSKAVQSTICVSRGSSACYVPSPARESAEIGTAMSVHRIRSIGCMTEKPKEFRSHFVQCKDRYLSLTRSKSFSSVKRCVRDTKHSADKETQGFADACTTDTCSLNILNLTREDPAVAVAVEQLLKKLILFKREHATQRLTDHEYDRVKRDCMIDATGMVNTIKEYARMLEPSATKDDWTQIQWLEEIERKRSSTDVDTSTVDSKLTMTDETMTEPVFQSTVAAQDEERRFQMIDKEVITRGTYKDVGSLTRSPLRDAEIQSSASRLKDTAVEDSREKVNVGTQKRDPILVRVIKCSDTQAVTRTDKTTTMGTDVDPGKRYVKACGRSTCVPLKVCRRSKDMKSPYCGMEREIADARHKRTVAFNEDICDRNCKTKLSYDWTDVSNVDVLSDVNSKIPTCRRTCKYNYSYARSN</sequence>
<proteinExistence type="predicted"/>
<dbReference type="KEGG" id="ccal:108632275"/>
<reference evidence="4" key="1">
    <citation type="submission" date="2025-08" db="UniProtKB">
        <authorList>
            <consortium name="RefSeq"/>
        </authorList>
    </citation>
    <scope>IDENTIFICATION</scope>
    <source>
        <tissue evidence="4">Whole body</tissue>
    </source>
</reference>
<evidence type="ECO:0000256" key="1">
    <source>
        <dbReference type="SAM" id="MobiDB-lite"/>
    </source>
</evidence>
<organism evidence="3 4">
    <name type="scientific">Ceratina calcarata</name>
    <dbReference type="NCBI Taxonomy" id="156304"/>
    <lineage>
        <taxon>Eukaryota</taxon>
        <taxon>Metazoa</taxon>
        <taxon>Ecdysozoa</taxon>
        <taxon>Arthropoda</taxon>
        <taxon>Hexapoda</taxon>
        <taxon>Insecta</taxon>
        <taxon>Pterygota</taxon>
        <taxon>Neoptera</taxon>
        <taxon>Endopterygota</taxon>
        <taxon>Hymenoptera</taxon>
        <taxon>Apocrita</taxon>
        <taxon>Aculeata</taxon>
        <taxon>Apoidea</taxon>
        <taxon>Anthophila</taxon>
        <taxon>Apidae</taxon>
        <taxon>Ceratina</taxon>
        <taxon>Zadontomerus</taxon>
    </lineage>
</organism>
<gene>
    <name evidence="4" type="primary">LOC108632275</name>
</gene>
<dbReference type="Pfam" id="PF10545">
    <property type="entry name" value="MADF_DNA_bdg"/>
    <property type="match status" value="1"/>
</dbReference>
<dbReference type="Proteomes" id="UP000694925">
    <property type="component" value="Unplaced"/>
</dbReference>
<feature type="compositionally biased region" description="Basic and acidic residues" evidence="1">
    <location>
        <begin position="125"/>
        <end position="139"/>
    </location>
</feature>
<accession>A0AAJ7WGE0</accession>
<protein>
    <submittedName>
        <fullName evidence="4">Uncharacterized protein LOC108632275</fullName>
    </submittedName>
</protein>
<feature type="region of interest" description="Disordered" evidence="1">
    <location>
        <begin position="113"/>
        <end position="139"/>
    </location>
</feature>
<evidence type="ECO:0000313" key="3">
    <source>
        <dbReference type="Proteomes" id="UP000694925"/>
    </source>
</evidence>
<dbReference type="PANTHER" id="PTHR21505:SF8">
    <property type="entry name" value="DPT-YFP REPRESSOR BY OVEREXPRESSION, ISOFORM D-RELATED"/>
    <property type="match status" value="1"/>
</dbReference>
<dbReference type="PROSITE" id="PS51029">
    <property type="entry name" value="MADF"/>
    <property type="match status" value="1"/>
</dbReference>
<feature type="region of interest" description="Disordered" evidence="1">
    <location>
        <begin position="305"/>
        <end position="324"/>
    </location>
</feature>
<dbReference type="AlphaFoldDB" id="A0AAJ7WGE0"/>
<dbReference type="InterPro" id="IPR006578">
    <property type="entry name" value="MADF-dom"/>
</dbReference>